<comment type="caution">
    <text evidence="2">The sequence shown here is derived from an EMBL/GenBank/DDBJ whole genome shotgun (WGS) entry which is preliminary data.</text>
</comment>
<evidence type="ECO:0000313" key="2">
    <source>
        <dbReference type="EMBL" id="KAL1606372.1"/>
    </source>
</evidence>
<dbReference type="EMBL" id="JAKJXO020000004">
    <property type="protein sequence ID" value="KAL1606372.1"/>
    <property type="molecule type" value="Genomic_DNA"/>
</dbReference>
<dbReference type="Proteomes" id="UP001521785">
    <property type="component" value="Unassembled WGS sequence"/>
</dbReference>
<feature type="compositionally biased region" description="Acidic residues" evidence="1">
    <location>
        <begin position="64"/>
        <end position="92"/>
    </location>
</feature>
<reference evidence="2 3" key="1">
    <citation type="submission" date="2024-02" db="EMBL/GenBank/DDBJ databases">
        <title>De novo assembly and annotation of 12 fungi associated with fruit tree decline syndrome in Ontario, Canada.</title>
        <authorList>
            <person name="Sulman M."/>
            <person name="Ellouze W."/>
            <person name="Ilyukhin E."/>
        </authorList>
    </citation>
    <scope>NUCLEOTIDE SEQUENCE [LARGE SCALE GENOMIC DNA]</scope>
    <source>
        <strain evidence="2 3">M42-189</strain>
    </source>
</reference>
<keyword evidence="3" id="KW-1185">Reference proteome</keyword>
<dbReference type="PANTHER" id="PTHR38489">
    <property type="entry name" value="HISTONE CHAPERONE DOMAIN-CONTAINING PROTEIN"/>
    <property type="match status" value="1"/>
</dbReference>
<feature type="region of interest" description="Disordered" evidence="1">
    <location>
        <begin position="29"/>
        <end position="134"/>
    </location>
</feature>
<feature type="compositionally biased region" description="Polar residues" evidence="1">
    <location>
        <begin position="36"/>
        <end position="60"/>
    </location>
</feature>
<evidence type="ECO:0000313" key="3">
    <source>
        <dbReference type="Proteomes" id="UP001521785"/>
    </source>
</evidence>
<accession>A0ABR3RR33</accession>
<dbReference type="PANTHER" id="PTHR38489:SF1">
    <property type="entry name" value="HISTONE CHAPERONE DOMAIN-CONTAINING PROTEIN"/>
    <property type="match status" value="1"/>
</dbReference>
<protein>
    <submittedName>
        <fullName evidence="2">Uncharacterized protein</fullName>
    </submittedName>
</protein>
<proteinExistence type="predicted"/>
<feature type="compositionally biased region" description="Basic and acidic residues" evidence="1">
    <location>
        <begin position="197"/>
        <end position="231"/>
    </location>
</feature>
<evidence type="ECO:0000256" key="1">
    <source>
        <dbReference type="SAM" id="MobiDB-lite"/>
    </source>
</evidence>
<name>A0ABR3RR33_9PLEO</name>
<feature type="region of interest" description="Disordered" evidence="1">
    <location>
        <begin position="155"/>
        <end position="246"/>
    </location>
</feature>
<dbReference type="Pfam" id="PF15370">
    <property type="entry name" value="NOPCHAP1"/>
    <property type="match status" value="1"/>
</dbReference>
<dbReference type="InterPro" id="IPR027921">
    <property type="entry name" value="NOPCHAP1"/>
</dbReference>
<feature type="compositionally biased region" description="Acidic residues" evidence="1">
    <location>
        <begin position="167"/>
        <end position="178"/>
    </location>
</feature>
<sequence>MAPAASPSNPYKRQIDAVQRVYDCAKRLKTNHESSDSAYSTVSTEPKPLSTNAPDGTTGASDHESDDESWISESSEEPSDESSIEDSSEAEDVNEREMGEEGAQQGAEEVVNIRANRGKRPDFKLPGDEESDDIRPFLKAFLPKLKAANEELEAQKRAGTLQSSEIIGDEEADGEEQYIEMNLGLGVLEEQDDEADNDAHGTLDEKKKGEEQQQDSEKDVLGKLMGRERPKQPIGIQEVADTQGNT</sequence>
<organism evidence="2 3">
    <name type="scientific">Paraconiothyrium brasiliense</name>
    <dbReference type="NCBI Taxonomy" id="300254"/>
    <lineage>
        <taxon>Eukaryota</taxon>
        <taxon>Fungi</taxon>
        <taxon>Dikarya</taxon>
        <taxon>Ascomycota</taxon>
        <taxon>Pezizomycotina</taxon>
        <taxon>Dothideomycetes</taxon>
        <taxon>Pleosporomycetidae</taxon>
        <taxon>Pleosporales</taxon>
        <taxon>Massarineae</taxon>
        <taxon>Didymosphaeriaceae</taxon>
        <taxon>Paraconiothyrium</taxon>
    </lineage>
</organism>
<gene>
    <name evidence="2" type="ORF">SLS60_003774</name>
</gene>